<gene>
    <name evidence="1" type="ORF">B0J13DRAFT_457018</name>
</gene>
<reference evidence="1" key="1">
    <citation type="journal article" date="2021" name="Nat. Commun.">
        <title>Genetic determinants of endophytism in the Arabidopsis root mycobiome.</title>
        <authorList>
            <person name="Mesny F."/>
            <person name="Miyauchi S."/>
            <person name="Thiergart T."/>
            <person name="Pickel B."/>
            <person name="Atanasova L."/>
            <person name="Karlsson M."/>
            <person name="Huettel B."/>
            <person name="Barry K.W."/>
            <person name="Haridas S."/>
            <person name="Chen C."/>
            <person name="Bauer D."/>
            <person name="Andreopoulos W."/>
            <person name="Pangilinan J."/>
            <person name="LaButti K."/>
            <person name="Riley R."/>
            <person name="Lipzen A."/>
            <person name="Clum A."/>
            <person name="Drula E."/>
            <person name="Henrissat B."/>
            <person name="Kohler A."/>
            <person name="Grigoriev I.V."/>
            <person name="Martin F.M."/>
            <person name="Hacquard S."/>
        </authorList>
    </citation>
    <scope>NUCLEOTIDE SEQUENCE</scope>
    <source>
        <strain evidence="1">MPI-CAGE-AT-0021</strain>
    </source>
</reference>
<dbReference type="AlphaFoldDB" id="A0A9P9II17"/>
<keyword evidence="2" id="KW-1185">Reference proteome</keyword>
<protein>
    <submittedName>
        <fullName evidence="1">Uncharacterized protein</fullName>
    </submittedName>
</protein>
<dbReference type="OrthoDB" id="3830579at2759"/>
<comment type="caution">
    <text evidence="1">The sequence shown here is derived from an EMBL/GenBank/DDBJ whole genome shotgun (WGS) entry which is preliminary data.</text>
</comment>
<evidence type="ECO:0000313" key="1">
    <source>
        <dbReference type="EMBL" id="KAH7120304.1"/>
    </source>
</evidence>
<accession>A0A9P9II17</accession>
<organism evidence="1 2">
    <name type="scientific">Dactylonectria estremocensis</name>
    <dbReference type="NCBI Taxonomy" id="1079267"/>
    <lineage>
        <taxon>Eukaryota</taxon>
        <taxon>Fungi</taxon>
        <taxon>Dikarya</taxon>
        <taxon>Ascomycota</taxon>
        <taxon>Pezizomycotina</taxon>
        <taxon>Sordariomycetes</taxon>
        <taxon>Hypocreomycetidae</taxon>
        <taxon>Hypocreales</taxon>
        <taxon>Nectriaceae</taxon>
        <taxon>Dactylonectria</taxon>
    </lineage>
</organism>
<proteinExistence type="predicted"/>
<dbReference type="EMBL" id="JAGMUU010000028">
    <property type="protein sequence ID" value="KAH7120304.1"/>
    <property type="molecule type" value="Genomic_DNA"/>
</dbReference>
<evidence type="ECO:0000313" key="2">
    <source>
        <dbReference type="Proteomes" id="UP000717696"/>
    </source>
</evidence>
<dbReference type="Proteomes" id="UP000717696">
    <property type="component" value="Unassembled WGS sequence"/>
</dbReference>
<sequence>MTTLNTSRLENPIDFTNGGVLHFVGEGRPVTLTLDKTPSSVTQVLRAYFPSDIGLKARQTAALVVEKFTKATLSTSQDSEELIYGWSVENDVLVIGEESKTGKVLVVFVRWSSVCAPNEALETHLFQDNLGTIRNLPDLIKLDVFHGRSKLTLAWHSAGALK</sequence>
<name>A0A9P9II17_9HYPO</name>